<comment type="caution">
    <text evidence="1">The sequence shown here is derived from an EMBL/GenBank/DDBJ whole genome shotgun (WGS) entry which is preliminary data.</text>
</comment>
<reference evidence="1" key="1">
    <citation type="journal article" date="2014" name="Front. Microbiol.">
        <title>High frequency of phylogenetically diverse reductive dehalogenase-homologous genes in deep subseafloor sedimentary metagenomes.</title>
        <authorList>
            <person name="Kawai M."/>
            <person name="Futagami T."/>
            <person name="Toyoda A."/>
            <person name="Takaki Y."/>
            <person name="Nishi S."/>
            <person name="Hori S."/>
            <person name="Arai W."/>
            <person name="Tsubouchi T."/>
            <person name="Morono Y."/>
            <person name="Uchiyama I."/>
            <person name="Ito T."/>
            <person name="Fujiyama A."/>
            <person name="Inagaki F."/>
            <person name="Takami H."/>
        </authorList>
    </citation>
    <scope>NUCLEOTIDE SEQUENCE</scope>
    <source>
        <strain evidence="1">Expedition CK06-06</strain>
    </source>
</reference>
<organism evidence="1">
    <name type="scientific">marine sediment metagenome</name>
    <dbReference type="NCBI Taxonomy" id="412755"/>
    <lineage>
        <taxon>unclassified sequences</taxon>
        <taxon>metagenomes</taxon>
        <taxon>ecological metagenomes</taxon>
    </lineage>
</organism>
<feature type="non-terminal residue" evidence="1">
    <location>
        <position position="63"/>
    </location>
</feature>
<evidence type="ECO:0000313" key="1">
    <source>
        <dbReference type="EMBL" id="GAJ05813.1"/>
    </source>
</evidence>
<protein>
    <submittedName>
        <fullName evidence="1">Uncharacterized protein</fullName>
    </submittedName>
</protein>
<name>X1TKE6_9ZZZZ</name>
<proteinExistence type="predicted"/>
<dbReference type="AlphaFoldDB" id="X1TKE6"/>
<gene>
    <name evidence="1" type="ORF">S12H4_43170</name>
</gene>
<accession>X1TKE6</accession>
<sequence length="63" mass="6976">MADYPDYTTLMQIIGSDIMIPIDIQAAYIMMPVDIQAQYLTLDIDIVAATVDKVNIDLVAQTV</sequence>
<dbReference type="EMBL" id="BARW01026469">
    <property type="protein sequence ID" value="GAJ05813.1"/>
    <property type="molecule type" value="Genomic_DNA"/>
</dbReference>